<protein>
    <submittedName>
        <fullName evidence="2">NAD(P)-binding protein</fullName>
    </submittedName>
</protein>
<dbReference type="PANTHER" id="PTHR43544:SF32">
    <property type="entry name" value="CHAIN DEHYDROGENASE, PUTATIVE (AFU_ORTHOLOGUE AFUA_5G01530)-RELATED"/>
    <property type="match status" value="1"/>
</dbReference>
<dbReference type="SUPFAM" id="SSF51735">
    <property type="entry name" value="NAD(P)-binding Rossmann-fold domains"/>
    <property type="match status" value="1"/>
</dbReference>
<dbReference type="InterPro" id="IPR051468">
    <property type="entry name" value="Fungal_SecMetab_SDRs"/>
</dbReference>
<name>A0A9P4V048_9PLEO</name>
<gene>
    <name evidence="2" type="ORF">EJ04DRAFT_471552</name>
</gene>
<dbReference type="Pfam" id="PF00106">
    <property type="entry name" value="adh_short"/>
    <property type="match status" value="2"/>
</dbReference>
<reference evidence="2" key="1">
    <citation type="journal article" date="2020" name="Stud. Mycol.">
        <title>101 Dothideomycetes genomes: a test case for predicting lifestyles and emergence of pathogens.</title>
        <authorList>
            <person name="Haridas S."/>
            <person name="Albert R."/>
            <person name="Binder M."/>
            <person name="Bloem J."/>
            <person name="Labutti K."/>
            <person name="Salamov A."/>
            <person name="Andreopoulos B."/>
            <person name="Baker S."/>
            <person name="Barry K."/>
            <person name="Bills G."/>
            <person name="Bluhm B."/>
            <person name="Cannon C."/>
            <person name="Castanera R."/>
            <person name="Culley D."/>
            <person name="Daum C."/>
            <person name="Ezra D."/>
            <person name="Gonzalez J."/>
            <person name="Henrissat B."/>
            <person name="Kuo A."/>
            <person name="Liang C."/>
            <person name="Lipzen A."/>
            <person name="Lutzoni F."/>
            <person name="Magnuson J."/>
            <person name="Mondo S."/>
            <person name="Nolan M."/>
            <person name="Ohm R."/>
            <person name="Pangilinan J."/>
            <person name="Park H.-J."/>
            <person name="Ramirez L."/>
            <person name="Alfaro M."/>
            <person name="Sun H."/>
            <person name="Tritt A."/>
            <person name="Yoshinaga Y."/>
            <person name="Zwiers L.-H."/>
            <person name="Turgeon B."/>
            <person name="Goodwin S."/>
            <person name="Spatafora J."/>
            <person name="Crous P."/>
            <person name="Grigoriev I."/>
        </authorList>
    </citation>
    <scope>NUCLEOTIDE SEQUENCE</scope>
    <source>
        <strain evidence="2">CBS 125425</strain>
    </source>
</reference>
<evidence type="ECO:0000256" key="1">
    <source>
        <dbReference type="ARBA" id="ARBA00006484"/>
    </source>
</evidence>
<dbReference type="PANTHER" id="PTHR43544">
    <property type="entry name" value="SHORT-CHAIN DEHYDROGENASE/REDUCTASE"/>
    <property type="match status" value="1"/>
</dbReference>
<proteinExistence type="inferred from homology"/>
<dbReference type="InterPro" id="IPR002347">
    <property type="entry name" value="SDR_fam"/>
</dbReference>
<comment type="similarity">
    <text evidence="1">Belongs to the short-chain dehydrogenases/reductases (SDR) family.</text>
</comment>
<dbReference type="Gene3D" id="3.40.50.720">
    <property type="entry name" value="NAD(P)-binding Rossmann-like Domain"/>
    <property type="match status" value="1"/>
</dbReference>
<comment type="caution">
    <text evidence="2">The sequence shown here is derived from an EMBL/GenBank/DDBJ whole genome shotgun (WGS) entry which is preliminary data.</text>
</comment>
<dbReference type="GO" id="GO:0005737">
    <property type="term" value="C:cytoplasm"/>
    <property type="evidence" value="ECO:0007669"/>
    <property type="project" value="TreeGrafter"/>
</dbReference>
<keyword evidence="3" id="KW-1185">Reference proteome</keyword>
<dbReference type="OrthoDB" id="1933717at2759"/>
<evidence type="ECO:0000313" key="3">
    <source>
        <dbReference type="Proteomes" id="UP000799444"/>
    </source>
</evidence>
<dbReference type="GO" id="GO:0016491">
    <property type="term" value="F:oxidoreductase activity"/>
    <property type="evidence" value="ECO:0007669"/>
    <property type="project" value="TreeGrafter"/>
</dbReference>
<accession>A0A9P4V048</accession>
<organism evidence="2 3">
    <name type="scientific">Polyplosphaeria fusca</name>
    <dbReference type="NCBI Taxonomy" id="682080"/>
    <lineage>
        <taxon>Eukaryota</taxon>
        <taxon>Fungi</taxon>
        <taxon>Dikarya</taxon>
        <taxon>Ascomycota</taxon>
        <taxon>Pezizomycotina</taxon>
        <taxon>Dothideomycetes</taxon>
        <taxon>Pleosporomycetidae</taxon>
        <taxon>Pleosporales</taxon>
        <taxon>Tetraplosphaeriaceae</taxon>
        <taxon>Polyplosphaeria</taxon>
    </lineage>
</organism>
<dbReference type="AlphaFoldDB" id="A0A9P4V048"/>
<dbReference type="PRINTS" id="PR00081">
    <property type="entry name" value="GDHRDH"/>
</dbReference>
<dbReference type="EMBL" id="ML996191">
    <property type="protein sequence ID" value="KAF2731668.1"/>
    <property type="molecule type" value="Genomic_DNA"/>
</dbReference>
<dbReference type="GO" id="GO:0019748">
    <property type="term" value="P:secondary metabolic process"/>
    <property type="evidence" value="ECO:0007669"/>
    <property type="project" value="TreeGrafter"/>
</dbReference>
<sequence>MASGKGIILITGGNTGIGYETVKALMQSEKPYTILMGSRKLENADNAIKQLSSEVPNTRSDVTPIQIDIVDDDSIDKCFKAVEQKYGKLDVLINNAGAAHDGLMLQTPGAKGIRAAWDLSYSVNVTSTQVMTSVFMPLLLQSSDPRLLFITSGLSSLNTASSGKTSNAVRANPPKGWPKPSEMSAIAYRSSKTALNMMMLDWARVLKEDGVKVWAISPGFLATGLAGVGAEKLKSFGAGHPSAGGDIIKKVVEGERDGDVGQVVNKDGVQPW</sequence>
<evidence type="ECO:0000313" key="2">
    <source>
        <dbReference type="EMBL" id="KAF2731668.1"/>
    </source>
</evidence>
<dbReference type="Proteomes" id="UP000799444">
    <property type="component" value="Unassembled WGS sequence"/>
</dbReference>
<dbReference type="InterPro" id="IPR036291">
    <property type="entry name" value="NAD(P)-bd_dom_sf"/>
</dbReference>